<evidence type="ECO:0000256" key="10">
    <source>
        <dbReference type="ARBA" id="ARBA00031630"/>
    </source>
</evidence>
<dbReference type="EC" id="1.1.1.302" evidence="4"/>
<sequence>MSRPLQPLSAETLAFLTPYLPPKDSSSATPHITLTYAQTLDSSLSLPGKQIALSSPQTKVLTHHLRLHHDTILVGVTTANVDDPGLNSRIEGATLEQQPRPIILDPRGRWNGHSGSRVIQTAKRGEGKAPWVVTGELQGRPTWVEALEQVGGRWLQVPLEEDSRWTWSGLKKAFGKEGVTSVMVEGGAAVIDGILREEGETGGIVDSLIVTVCPGFLGGEAVRVGPKFTGGRGLKTKDSAWGIVGNDAVLASRVGGEF</sequence>
<accession>A0A3N4HI94</accession>
<keyword evidence="15" id="KW-1185">Reference proteome</keyword>
<dbReference type="Pfam" id="PF01872">
    <property type="entry name" value="RibD_C"/>
    <property type="match status" value="1"/>
</dbReference>
<dbReference type="Proteomes" id="UP000275078">
    <property type="component" value="Unassembled WGS sequence"/>
</dbReference>
<comment type="catalytic activity">
    <reaction evidence="12">
        <text>2,5-diamino-6-(1-D-ribitylamino)pyrimidin-4(3H)-one 5'-phosphate + NADP(+) = 2,5-diamino-6-(1-D-ribosylamino)pyrimidin-4(3H)-one 5'-phosphate + NADPH + H(+)</text>
        <dbReference type="Rhea" id="RHEA:27278"/>
        <dbReference type="ChEBI" id="CHEBI:15378"/>
        <dbReference type="ChEBI" id="CHEBI:57783"/>
        <dbReference type="ChEBI" id="CHEBI:58349"/>
        <dbReference type="ChEBI" id="CHEBI:58890"/>
        <dbReference type="ChEBI" id="CHEBI:59545"/>
        <dbReference type="EC" id="1.1.1.302"/>
    </reaction>
</comment>
<keyword evidence="6" id="KW-0686">Riboflavin biosynthesis</keyword>
<dbReference type="SUPFAM" id="SSF53597">
    <property type="entry name" value="Dihydrofolate reductase-like"/>
    <property type="match status" value="1"/>
</dbReference>
<feature type="domain" description="Bacterial bifunctional deaminase-reductase C-terminal" evidence="13">
    <location>
        <begin position="30"/>
        <end position="224"/>
    </location>
</feature>
<evidence type="ECO:0000259" key="13">
    <source>
        <dbReference type="Pfam" id="PF01872"/>
    </source>
</evidence>
<dbReference type="OrthoDB" id="5432at2759"/>
<keyword evidence="7" id="KW-0521">NADP</keyword>
<dbReference type="GO" id="GO:0008703">
    <property type="term" value="F:5-amino-6-(5-phosphoribosylamino)uracil reductase activity"/>
    <property type="evidence" value="ECO:0007669"/>
    <property type="project" value="InterPro"/>
</dbReference>
<evidence type="ECO:0000256" key="5">
    <source>
        <dbReference type="ARBA" id="ARBA00015035"/>
    </source>
</evidence>
<dbReference type="GO" id="GO:0009231">
    <property type="term" value="P:riboflavin biosynthetic process"/>
    <property type="evidence" value="ECO:0007669"/>
    <property type="project" value="UniProtKB-KW"/>
</dbReference>
<dbReference type="STRING" id="1160509.A0A3N4HI94"/>
<evidence type="ECO:0000256" key="3">
    <source>
        <dbReference type="ARBA" id="ARBA00009723"/>
    </source>
</evidence>
<reference evidence="14 15" key="1">
    <citation type="journal article" date="2018" name="Nat. Ecol. Evol.">
        <title>Pezizomycetes genomes reveal the molecular basis of ectomycorrhizal truffle lifestyle.</title>
        <authorList>
            <person name="Murat C."/>
            <person name="Payen T."/>
            <person name="Noel B."/>
            <person name="Kuo A."/>
            <person name="Morin E."/>
            <person name="Chen J."/>
            <person name="Kohler A."/>
            <person name="Krizsan K."/>
            <person name="Balestrini R."/>
            <person name="Da Silva C."/>
            <person name="Montanini B."/>
            <person name="Hainaut M."/>
            <person name="Levati E."/>
            <person name="Barry K.W."/>
            <person name="Belfiori B."/>
            <person name="Cichocki N."/>
            <person name="Clum A."/>
            <person name="Dockter R.B."/>
            <person name="Fauchery L."/>
            <person name="Guy J."/>
            <person name="Iotti M."/>
            <person name="Le Tacon F."/>
            <person name="Lindquist E.A."/>
            <person name="Lipzen A."/>
            <person name="Malagnac F."/>
            <person name="Mello A."/>
            <person name="Molinier V."/>
            <person name="Miyauchi S."/>
            <person name="Poulain J."/>
            <person name="Riccioni C."/>
            <person name="Rubini A."/>
            <person name="Sitrit Y."/>
            <person name="Splivallo R."/>
            <person name="Traeger S."/>
            <person name="Wang M."/>
            <person name="Zifcakova L."/>
            <person name="Wipf D."/>
            <person name="Zambonelli A."/>
            <person name="Paolocci F."/>
            <person name="Nowrousian M."/>
            <person name="Ottonello S."/>
            <person name="Baldrian P."/>
            <person name="Spatafora J.W."/>
            <person name="Henrissat B."/>
            <person name="Nagy L.G."/>
            <person name="Aury J.M."/>
            <person name="Wincker P."/>
            <person name="Grigoriev I.V."/>
            <person name="Bonfante P."/>
            <person name="Martin F.M."/>
        </authorList>
    </citation>
    <scope>NUCLEOTIDE SEQUENCE [LARGE SCALE GENOMIC DNA]</scope>
    <source>
        <strain evidence="14 15">RN42</strain>
    </source>
</reference>
<evidence type="ECO:0000256" key="6">
    <source>
        <dbReference type="ARBA" id="ARBA00022619"/>
    </source>
</evidence>
<evidence type="ECO:0000256" key="1">
    <source>
        <dbReference type="ARBA" id="ARBA00003555"/>
    </source>
</evidence>
<proteinExistence type="inferred from homology"/>
<dbReference type="InterPro" id="IPR050765">
    <property type="entry name" value="Riboflavin_Biosynth_HTPR"/>
</dbReference>
<evidence type="ECO:0000313" key="14">
    <source>
        <dbReference type="EMBL" id="RPA72438.1"/>
    </source>
</evidence>
<comment type="function">
    <text evidence="1">Catalyzes an early step in riboflavin biosynthesis, the NADPH-dependent reduction of the ribose side chain of 2,5-diamino-6-ribosylamino-4(3H)-pyrimidinone 5'-phosphate, yielding 2,5-diamino-6-ribitylamino-4(3H)-pyrimidinone 5'-phosphate.</text>
</comment>
<gene>
    <name evidence="14" type="ORF">BJ508DRAFT_244847</name>
</gene>
<evidence type="ECO:0000256" key="9">
    <source>
        <dbReference type="ARBA" id="ARBA00030073"/>
    </source>
</evidence>
<dbReference type="PANTHER" id="PTHR38011">
    <property type="entry name" value="DIHYDROFOLATE REDUCTASE FAMILY PROTEIN (AFU_ORTHOLOGUE AFUA_8G06820)"/>
    <property type="match status" value="1"/>
</dbReference>
<comment type="catalytic activity">
    <reaction evidence="11">
        <text>2,5-diamino-6-(1-D-ribitylamino)pyrimidin-4(3H)-one 5'-phosphate + NAD(+) = 2,5-diamino-6-(1-D-ribosylamino)pyrimidin-4(3H)-one 5'-phosphate + NADH + H(+)</text>
        <dbReference type="Rhea" id="RHEA:27274"/>
        <dbReference type="ChEBI" id="CHEBI:15378"/>
        <dbReference type="ChEBI" id="CHEBI:57540"/>
        <dbReference type="ChEBI" id="CHEBI:57945"/>
        <dbReference type="ChEBI" id="CHEBI:58890"/>
        <dbReference type="ChEBI" id="CHEBI:59545"/>
        <dbReference type="EC" id="1.1.1.302"/>
    </reaction>
</comment>
<evidence type="ECO:0000256" key="11">
    <source>
        <dbReference type="ARBA" id="ARBA00047550"/>
    </source>
</evidence>
<dbReference type="AlphaFoldDB" id="A0A3N4HI94"/>
<organism evidence="14 15">
    <name type="scientific">Ascobolus immersus RN42</name>
    <dbReference type="NCBI Taxonomy" id="1160509"/>
    <lineage>
        <taxon>Eukaryota</taxon>
        <taxon>Fungi</taxon>
        <taxon>Dikarya</taxon>
        <taxon>Ascomycota</taxon>
        <taxon>Pezizomycotina</taxon>
        <taxon>Pezizomycetes</taxon>
        <taxon>Pezizales</taxon>
        <taxon>Ascobolaceae</taxon>
        <taxon>Ascobolus</taxon>
    </lineage>
</organism>
<evidence type="ECO:0000256" key="12">
    <source>
        <dbReference type="ARBA" id="ARBA00049020"/>
    </source>
</evidence>
<evidence type="ECO:0000256" key="4">
    <source>
        <dbReference type="ARBA" id="ARBA00012851"/>
    </source>
</evidence>
<protein>
    <recommendedName>
        <fullName evidence="5">2,5-diamino-6-ribosylamino-4(3H)-pyrimidinone 5'-phosphate reductase</fullName>
        <ecNumber evidence="4">1.1.1.302</ecNumber>
    </recommendedName>
    <alternativeName>
        <fullName evidence="10">2,5-diamino-6-(5-phospho-D-ribosylamino)pyrimidin-4(3H)-one reductase</fullName>
    </alternativeName>
    <alternativeName>
        <fullName evidence="9">2,5-diamino-6-ribitylamino-4(3H)-pyrimidinone 5'-phosphate synthase</fullName>
    </alternativeName>
</protein>
<comment type="similarity">
    <text evidence="3">Belongs to the HTP reductase family.</text>
</comment>
<comment type="pathway">
    <text evidence="2">Cofactor biosynthesis; riboflavin biosynthesis.</text>
</comment>
<dbReference type="PANTHER" id="PTHR38011:SF7">
    <property type="entry name" value="2,5-DIAMINO-6-RIBOSYLAMINO-4(3H)-PYRIMIDINONE 5'-PHOSPHATE REDUCTASE"/>
    <property type="match status" value="1"/>
</dbReference>
<evidence type="ECO:0000256" key="2">
    <source>
        <dbReference type="ARBA" id="ARBA00005104"/>
    </source>
</evidence>
<dbReference type="InterPro" id="IPR024072">
    <property type="entry name" value="DHFR-like_dom_sf"/>
</dbReference>
<name>A0A3N4HI94_ASCIM</name>
<evidence type="ECO:0000313" key="15">
    <source>
        <dbReference type="Proteomes" id="UP000275078"/>
    </source>
</evidence>
<dbReference type="Gene3D" id="3.40.430.10">
    <property type="entry name" value="Dihydrofolate Reductase, subunit A"/>
    <property type="match status" value="1"/>
</dbReference>
<dbReference type="EMBL" id="ML119862">
    <property type="protein sequence ID" value="RPA72438.1"/>
    <property type="molecule type" value="Genomic_DNA"/>
</dbReference>
<evidence type="ECO:0000256" key="7">
    <source>
        <dbReference type="ARBA" id="ARBA00022857"/>
    </source>
</evidence>
<dbReference type="InterPro" id="IPR002734">
    <property type="entry name" value="RibDG_C"/>
</dbReference>
<keyword evidence="8" id="KW-0560">Oxidoreductase</keyword>
<evidence type="ECO:0000256" key="8">
    <source>
        <dbReference type="ARBA" id="ARBA00023002"/>
    </source>
</evidence>